<evidence type="ECO:0000313" key="2">
    <source>
        <dbReference type="Proteomes" id="UP000012429"/>
    </source>
</evidence>
<sequence length="480" mass="52848">MDAGQNLDERRFARAIVADKCHDFAGMHIEVDIRQCRDGAEVFGDPFEAEHKLAIRGSMIGSVTHDSPPSRVEMLSDAFGFRPPKRPGSEKEQNSAADAKLLAAVGIAVDAELVRRLDRLAIDGLVDDLGLEVFRRDQCWREKLGRRIEELRVGLRCRAGEQLDRDIGCCSCHDLARLGDGIILVAGNDELQAGDGRVVTRHRWHRIEAGSLEGRDGGTTRTVIGGDDAEDLLAETGDLAACPLLRLRRRPFRRVEFRQHRIAAFGETGMDTLLDQAGGSIGRRTVDFKETAVASLHTFRFQVIDQRLGDHLADLFIVERDIVVGSSRRDRTVIGYDLHALALRELHQRGGGRRIHRIEHDCLRALRDRRVELLLLTRGVAVGILIDDLAAGAELLHLGLEAREIMLFIASGTLIGHQEGHGRVSHLGGLRKGGGAGQKASGKRGCAGDFQCEMVHWNFSVPNGNGFPRSSRLSARDALV</sequence>
<protein>
    <submittedName>
        <fullName evidence="1">Uncharacterized protein</fullName>
    </submittedName>
</protein>
<organism evidence="1 2">
    <name type="scientific">Rhizobium freirei PRF 81</name>
    <dbReference type="NCBI Taxonomy" id="363754"/>
    <lineage>
        <taxon>Bacteria</taxon>
        <taxon>Pseudomonadati</taxon>
        <taxon>Pseudomonadota</taxon>
        <taxon>Alphaproteobacteria</taxon>
        <taxon>Hyphomicrobiales</taxon>
        <taxon>Rhizobiaceae</taxon>
        <taxon>Rhizobium/Agrobacterium group</taxon>
        <taxon>Rhizobium</taxon>
    </lineage>
</organism>
<evidence type="ECO:0000313" key="1">
    <source>
        <dbReference type="EMBL" id="ENN88153.1"/>
    </source>
</evidence>
<gene>
    <name evidence="1" type="ORF">RHSP_39463</name>
</gene>
<reference evidence="1 2" key="1">
    <citation type="journal article" date="2012" name="BMC Genomics">
        <title>Genomic basis of broad host range and environmental adaptability of Rhizobium tropici CIAT 899 and Rhizobium sp. PRF 81 which are used in inoculants for common bean (Phaseolus vulgaris L.).</title>
        <authorList>
            <person name="Ormeno-Orrillo E."/>
            <person name="Menna P."/>
            <person name="Almeida L.G."/>
            <person name="Ollero F.J."/>
            <person name="Nicolas M.F."/>
            <person name="Pains Rodrigues E."/>
            <person name="Shigueyoshi Nakatani A."/>
            <person name="Silva Batista J.S."/>
            <person name="Oliveira Chueire L.M."/>
            <person name="Souza R.C."/>
            <person name="Ribeiro Vasconcelos A.T."/>
            <person name="Megias M."/>
            <person name="Hungria M."/>
            <person name="Martinez-Romero E."/>
        </authorList>
    </citation>
    <scope>NUCLEOTIDE SEQUENCE [LARGE SCALE GENOMIC DNA]</scope>
    <source>
        <strain evidence="1 2">PRF 81</strain>
    </source>
</reference>
<keyword evidence="2" id="KW-1185">Reference proteome</keyword>
<dbReference type="AlphaFoldDB" id="N6UDA5"/>
<accession>N6UDA5</accession>
<comment type="caution">
    <text evidence="1">The sequence shown here is derived from an EMBL/GenBank/DDBJ whole genome shotgun (WGS) entry which is preliminary data.</text>
</comment>
<dbReference type="Proteomes" id="UP000012429">
    <property type="component" value="Unassembled WGS sequence"/>
</dbReference>
<dbReference type="EMBL" id="AQHN01000054">
    <property type="protein sequence ID" value="ENN88153.1"/>
    <property type="molecule type" value="Genomic_DNA"/>
</dbReference>
<name>N6UDA5_9HYPH</name>
<proteinExistence type="predicted"/>